<reference evidence="2" key="1">
    <citation type="submission" date="2016-10" db="EMBL/GenBank/DDBJ databases">
        <authorList>
            <person name="Varghese N."/>
            <person name="Submissions S."/>
        </authorList>
    </citation>
    <scope>NUCLEOTIDE SEQUENCE [LARGE SCALE GENOMIC DNA]</scope>
    <source>
        <strain evidence="2">DSM 17875</strain>
    </source>
</reference>
<sequence length="86" mass="9536">MCVIQLVPESDKRAEGWIARLHKLNKGYLVIPGGNANGACTYIISLNTVSLRVKQGLNRALKTDLFDLTPSEREILQDMKQVGILV</sequence>
<keyword evidence="2" id="KW-1185">Reference proteome</keyword>
<protein>
    <submittedName>
        <fullName evidence="1">Uncharacterized protein</fullName>
    </submittedName>
</protein>
<gene>
    <name evidence="1" type="ORF">SAMN05216296_1106</name>
</gene>
<dbReference type="EMBL" id="LT629785">
    <property type="protein sequence ID" value="SDT99034.1"/>
    <property type="molecule type" value="Genomic_DNA"/>
</dbReference>
<dbReference type="RefSeq" id="WP_090193469.1">
    <property type="nucleotide sequence ID" value="NZ_LT629785.1"/>
</dbReference>
<evidence type="ECO:0000313" key="2">
    <source>
        <dbReference type="Proteomes" id="UP000243232"/>
    </source>
</evidence>
<organism evidence="1 2">
    <name type="scientific">Pseudomonas pohangensis</name>
    <dbReference type="NCBI Taxonomy" id="364197"/>
    <lineage>
        <taxon>Bacteria</taxon>
        <taxon>Pseudomonadati</taxon>
        <taxon>Pseudomonadota</taxon>
        <taxon>Gammaproteobacteria</taxon>
        <taxon>Pseudomonadales</taxon>
        <taxon>Pseudomonadaceae</taxon>
        <taxon>Pseudomonas</taxon>
    </lineage>
</organism>
<dbReference type="Proteomes" id="UP000243232">
    <property type="component" value="Chromosome I"/>
</dbReference>
<evidence type="ECO:0000313" key="1">
    <source>
        <dbReference type="EMBL" id="SDT99034.1"/>
    </source>
</evidence>
<accession>A0A1H2EVC5</accession>
<dbReference type="AlphaFoldDB" id="A0A1H2EVC5"/>
<name>A0A1H2EVC5_9PSED</name>
<proteinExistence type="predicted"/>